<evidence type="ECO:0000313" key="4">
    <source>
        <dbReference type="Proteomes" id="UP000308705"/>
    </source>
</evidence>
<evidence type="ECO:0008006" key="5">
    <source>
        <dbReference type="Google" id="ProtNLM"/>
    </source>
</evidence>
<feature type="chain" id="PRO_5038918676" description="LPXTG cell wall anchor domain-containing protein" evidence="2">
    <location>
        <begin position="20"/>
        <end position="104"/>
    </location>
</feature>
<keyword evidence="2" id="KW-0732">Signal</keyword>
<dbReference type="RefSeq" id="WP_137251646.1">
    <property type="nucleotide sequence ID" value="NZ_SZQA01000064.1"/>
</dbReference>
<evidence type="ECO:0000313" key="3">
    <source>
        <dbReference type="EMBL" id="TKK78891.1"/>
    </source>
</evidence>
<evidence type="ECO:0000256" key="2">
    <source>
        <dbReference type="SAM" id="SignalP"/>
    </source>
</evidence>
<keyword evidence="4" id="KW-1185">Reference proteome</keyword>
<keyword evidence="1" id="KW-1133">Transmembrane helix</keyword>
<gene>
    <name evidence="3" type="ORF">FDA94_36780</name>
</gene>
<reference evidence="3 4" key="1">
    <citation type="submission" date="2019-04" db="EMBL/GenBank/DDBJ databases">
        <title>Herbidospora sp. NEAU-GS14.nov., a novel actinomycete isolated from soil.</title>
        <authorList>
            <person name="Han L."/>
        </authorList>
    </citation>
    <scope>NUCLEOTIDE SEQUENCE [LARGE SCALE GENOMIC DNA]</scope>
    <source>
        <strain evidence="3 4">NEAU-GS14</strain>
    </source>
</reference>
<protein>
    <recommendedName>
        <fullName evidence="5">LPXTG cell wall anchor domain-containing protein</fullName>
    </recommendedName>
</protein>
<feature type="transmembrane region" description="Helical" evidence="1">
    <location>
        <begin position="73"/>
        <end position="92"/>
    </location>
</feature>
<dbReference type="AlphaFoldDB" id="A0A4U3LSD8"/>
<dbReference type="OrthoDB" id="3542982at2"/>
<keyword evidence="1" id="KW-0472">Membrane</keyword>
<name>A0A4U3LSD8_9ACTN</name>
<keyword evidence="1" id="KW-0812">Transmembrane</keyword>
<dbReference type="Proteomes" id="UP000308705">
    <property type="component" value="Unassembled WGS sequence"/>
</dbReference>
<organism evidence="3 4">
    <name type="scientific">Herbidospora galbida</name>
    <dbReference type="NCBI Taxonomy" id="2575442"/>
    <lineage>
        <taxon>Bacteria</taxon>
        <taxon>Bacillati</taxon>
        <taxon>Actinomycetota</taxon>
        <taxon>Actinomycetes</taxon>
        <taxon>Streptosporangiales</taxon>
        <taxon>Streptosporangiaceae</taxon>
        <taxon>Herbidospora</taxon>
    </lineage>
</organism>
<comment type="caution">
    <text evidence="3">The sequence shown here is derived from an EMBL/GenBank/DDBJ whole genome shotgun (WGS) entry which is preliminary data.</text>
</comment>
<accession>A0A4U3LSD8</accession>
<proteinExistence type="predicted"/>
<dbReference type="EMBL" id="SZQA01000064">
    <property type="protein sequence ID" value="TKK78891.1"/>
    <property type="molecule type" value="Genomic_DNA"/>
</dbReference>
<sequence>MLAARALACVGLMWTCLAAAVPISVPVSHDVADAFVTGEQATVEFFDGWESPAVDPRRPVAEDLPFTGAPLEALAVAASGLALTGVLLAVGNRRRRRAEARRLT</sequence>
<feature type="signal peptide" evidence="2">
    <location>
        <begin position="1"/>
        <end position="19"/>
    </location>
</feature>
<evidence type="ECO:0000256" key="1">
    <source>
        <dbReference type="SAM" id="Phobius"/>
    </source>
</evidence>